<sequence>MHLTRKMDSD</sequence>
<reference evidence="1" key="1">
    <citation type="submission" date="2018-02" db="EMBL/GenBank/DDBJ databases">
        <title>Rhizophora mucronata_Transcriptome.</title>
        <authorList>
            <person name="Meera S.P."/>
            <person name="Sreeshan A."/>
            <person name="Augustine A."/>
        </authorList>
    </citation>
    <scope>NUCLEOTIDE SEQUENCE</scope>
    <source>
        <tissue evidence="1">Leaf</tissue>
    </source>
</reference>
<dbReference type="EMBL" id="GGEC01026205">
    <property type="protein sequence ID" value="MBX06689.1"/>
    <property type="molecule type" value="Transcribed_RNA"/>
</dbReference>
<organism evidence="1">
    <name type="scientific">Rhizophora mucronata</name>
    <name type="common">Asiatic mangrove</name>
    <dbReference type="NCBI Taxonomy" id="61149"/>
    <lineage>
        <taxon>Eukaryota</taxon>
        <taxon>Viridiplantae</taxon>
        <taxon>Streptophyta</taxon>
        <taxon>Embryophyta</taxon>
        <taxon>Tracheophyta</taxon>
        <taxon>Spermatophyta</taxon>
        <taxon>Magnoliopsida</taxon>
        <taxon>eudicotyledons</taxon>
        <taxon>Gunneridae</taxon>
        <taxon>Pentapetalae</taxon>
        <taxon>rosids</taxon>
        <taxon>fabids</taxon>
        <taxon>Malpighiales</taxon>
        <taxon>Rhizophoraceae</taxon>
        <taxon>Rhizophora</taxon>
    </lineage>
</organism>
<name>A0A2P2KLT5_RHIMU</name>
<evidence type="ECO:0000313" key="1">
    <source>
        <dbReference type="EMBL" id="MBX06689.1"/>
    </source>
</evidence>
<proteinExistence type="predicted"/>
<accession>A0A2P2KLT5</accession>
<protein>
    <submittedName>
        <fullName evidence="1">Uncharacterized protein</fullName>
    </submittedName>
</protein>